<evidence type="ECO:0000259" key="1">
    <source>
        <dbReference type="Pfam" id="PF09369"/>
    </source>
</evidence>
<protein>
    <recommendedName>
        <fullName evidence="1">MrfA-like Zn-binding domain-containing protein</fullName>
    </recommendedName>
</protein>
<dbReference type="EMBL" id="BARW01007556">
    <property type="protein sequence ID" value="GAI87932.1"/>
    <property type="molecule type" value="Genomic_DNA"/>
</dbReference>
<dbReference type="AlphaFoldDB" id="X1S4G8"/>
<accession>X1S4G8</accession>
<dbReference type="PANTHER" id="PTHR47957">
    <property type="entry name" value="ATP-DEPENDENT HELICASE HRQ1"/>
    <property type="match status" value="1"/>
</dbReference>
<dbReference type="GO" id="GO:0006289">
    <property type="term" value="P:nucleotide-excision repair"/>
    <property type="evidence" value="ECO:0007669"/>
    <property type="project" value="TreeGrafter"/>
</dbReference>
<organism evidence="2">
    <name type="scientific">marine sediment metagenome</name>
    <dbReference type="NCBI Taxonomy" id="412755"/>
    <lineage>
        <taxon>unclassified sequences</taxon>
        <taxon>metagenomes</taxon>
        <taxon>ecological metagenomes</taxon>
    </lineage>
</organism>
<evidence type="ECO:0000313" key="2">
    <source>
        <dbReference type="EMBL" id="GAI87932.1"/>
    </source>
</evidence>
<feature type="domain" description="MrfA-like Zn-binding" evidence="1">
    <location>
        <begin position="116"/>
        <end position="160"/>
    </location>
</feature>
<dbReference type="GO" id="GO:0043138">
    <property type="term" value="F:3'-5' DNA helicase activity"/>
    <property type="evidence" value="ECO:0007669"/>
    <property type="project" value="TreeGrafter"/>
</dbReference>
<dbReference type="GO" id="GO:0036297">
    <property type="term" value="P:interstrand cross-link repair"/>
    <property type="evidence" value="ECO:0007669"/>
    <property type="project" value="TreeGrafter"/>
</dbReference>
<dbReference type="Pfam" id="PF09369">
    <property type="entry name" value="MZB"/>
    <property type="match status" value="1"/>
</dbReference>
<dbReference type="InterPro" id="IPR018973">
    <property type="entry name" value="MZB"/>
</dbReference>
<sequence length="188" mass="21008">YLVKELDLNNRTAYAEPTDVNYYTLTKEIEDLHIVKVLDKKKVGKVNLYLGEVEVTNHVVGFKKKAQYTDEVIGEEPLDLPPLTFATIGLWFDLPDGVESRLEEIQLDFAGGLHAVEHAAIGILPLFAMCDRNDIGGVSTLLHPDTGRAQIFIYDAYPGAFPYLGPFPFRRIAVKSVQLLYLQKVGGE</sequence>
<dbReference type="GO" id="GO:0005634">
    <property type="term" value="C:nucleus"/>
    <property type="evidence" value="ECO:0007669"/>
    <property type="project" value="TreeGrafter"/>
</dbReference>
<name>X1S4G8_9ZZZZ</name>
<reference evidence="2" key="1">
    <citation type="journal article" date="2014" name="Front. Microbiol.">
        <title>High frequency of phylogenetically diverse reductive dehalogenase-homologous genes in deep subseafloor sedimentary metagenomes.</title>
        <authorList>
            <person name="Kawai M."/>
            <person name="Futagami T."/>
            <person name="Toyoda A."/>
            <person name="Takaki Y."/>
            <person name="Nishi S."/>
            <person name="Hori S."/>
            <person name="Arai W."/>
            <person name="Tsubouchi T."/>
            <person name="Morono Y."/>
            <person name="Uchiyama I."/>
            <person name="Ito T."/>
            <person name="Fujiyama A."/>
            <person name="Inagaki F."/>
            <person name="Takami H."/>
        </authorList>
    </citation>
    <scope>NUCLEOTIDE SEQUENCE</scope>
    <source>
        <strain evidence="2">Expedition CK06-06</strain>
    </source>
</reference>
<gene>
    <name evidence="2" type="ORF">S12H4_15696</name>
</gene>
<dbReference type="PANTHER" id="PTHR47957:SF3">
    <property type="entry name" value="ATP-DEPENDENT HELICASE HRQ1"/>
    <property type="match status" value="1"/>
</dbReference>
<proteinExistence type="predicted"/>
<feature type="non-terminal residue" evidence="2">
    <location>
        <position position="1"/>
    </location>
</feature>
<comment type="caution">
    <text evidence="2">The sequence shown here is derived from an EMBL/GenBank/DDBJ whole genome shotgun (WGS) entry which is preliminary data.</text>
</comment>